<proteinExistence type="predicted"/>
<accession>A0ACB6Q865</accession>
<dbReference type="EMBL" id="MU003578">
    <property type="protein sequence ID" value="KAF2462567.1"/>
    <property type="molecule type" value="Genomic_DNA"/>
</dbReference>
<reference evidence="1" key="1">
    <citation type="journal article" date="2020" name="Stud. Mycol.">
        <title>101 Dothideomycetes genomes: a test case for predicting lifestyles and emergence of pathogens.</title>
        <authorList>
            <person name="Haridas S."/>
            <person name="Albert R."/>
            <person name="Binder M."/>
            <person name="Bloem J."/>
            <person name="Labutti K."/>
            <person name="Salamov A."/>
            <person name="Andreopoulos B."/>
            <person name="Baker S."/>
            <person name="Barry K."/>
            <person name="Bills G."/>
            <person name="Bluhm B."/>
            <person name="Cannon C."/>
            <person name="Castanera R."/>
            <person name="Culley D."/>
            <person name="Daum C."/>
            <person name="Ezra D."/>
            <person name="Gonzalez J."/>
            <person name="Henrissat B."/>
            <person name="Kuo A."/>
            <person name="Liang C."/>
            <person name="Lipzen A."/>
            <person name="Lutzoni F."/>
            <person name="Magnuson J."/>
            <person name="Mondo S."/>
            <person name="Nolan M."/>
            <person name="Ohm R."/>
            <person name="Pangilinan J."/>
            <person name="Park H.-J."/>
            <person name="Ramirez L."/>
            <person name="Alfaro M."/>
            <person name="Sun H."/>
            <person name="Tritt A."/>
            <person name="Yoshinaga Y."/>
            <person name="Zwiers L.-H."/>
            <person name="Turgeon B."/>
            <person name="Goodwin S."/>
            <person name="Spatafora J."/>
            <person name="Crous P."/>
            <person name="Grigoriev I."/>
        </authorList>
    </citation>
    <scope>NUCLEOTIDE SEQUENCE</scope>
    <source>
        <strain evidence="1">ATCC 200398</strain>
    </source>
</reference>
<comment type="caution">
    <text evidence="1">The sequence shown here is derived from an EMBL/GenBank/DDBJ whole genome shotgun (WGS) entry which is preliminary data.</text>
</comment>
<dbReference type="Proteomes" id="UP000799755">
    <property type="component" value="Unassembled WGS sequence"/>
</dbReference>
<protein>
    <submittedName>
        <fullName evidence="1">Cytochrome P450</fullName>
    </submittedName>
</protein>
<gene>
    <name evidence="1" type="ORF">BDR25DRAFT_320641</name>
</gene>
<evidence type="ECO:0000313" key="1">
    <source>
        <dbReference type="EMBL" id="KAF2462567.1"/>
    </source>
</evidence>
<sequence>MSSLEPIKIWVTSAGPNPWKPVIILEELGIPYELKLLSWEEVLGSEYKKINPNGKVPGSAFSTGRSFPPSSTATTSKPFVSWVSSMPILKGRTSLLATSSTFPHPISPTSTLGTSWQDFLASSESLIPLLKEMSTTARPAGMLALISALLVIWLAYQCLYWLYALRKHRKLASESGWPSMTSLVHVNDTLYILTHKVAASVTKWAPLDLIRTWFPWSILLRVWHAGYEPFQAIQSDSFIITSSSGNMLLTCDPEVCQQIFARSHDFKAPIETLYIYNIYGPTLAASKEEHWRRIRKVTTPYFNTETNTTVWRERLEKTDELTKTWSNDGIPITDVKKKVAAKLIIGVIAKVFFGETIHLEDCRSGPRTTKNDEKSFSEALLKLGDRPYNEWKRHMLRMHDQTSLGLTKSDTQNRFKTLLGSLISAGNTEDVHSEKPLHLSQDEVLGNIFFFMLAGHNTASTVTSFAILLLTLHTDVQSKLQGELDTAIGGRSHSDWNLRQDFQPLYAGYLGAIVKETLCLYTPVEWLPKRAQSDTTIVDGSGRTCFIVEGPICMLDFAAMFRHPRY</sequence>
<keyword evidence="2" id="KW-1185">Reference proteome</keyword>
<organism evidence="1 2">
    <name type="scientific">Lindgomyces ingoldianus</name>
    <dbReference type="NCBI Taxonomy" id="673940"/>
    <lineage>
        <taxon>Eukaryota</taxon>
        <taxon>Fungi</taxon>
        <taxon>Dikarya</taxon>
        <taxon>Ascomycota</taxon>
        <taxon>Pezizomycotina</taxon>
        <taxon>Dothideomycetes</taxon>
        <taxon>Pleosporomycetidae</taxon>
        <taxon>Pleosporales</taxon>
        <taxon>Lindgomycetaceae</taxon>
        <taxon>Lindgomyces</taxon>
    </lineage>
</organism>
<evidence type="ECO:0000313" key="2">
    <source>
        <dbReference type="Proteomes" id="UP000799755"/>
    </source>
</evidence>
<name>A0ACB6Q865_9PLEO</name>